<name>A0AC61MPU4_9FIRM</name>
<keyword evidence="2" id="KW-1185">Reference proteome</keyword>
<proteinExistence type="predicted"/>
<accession>A0AC61MPU4</accession>
<dbReference type="EMBL" id="CP066744">
    <property type="protein sequence ID" value="QQK07581.1"/>
    <property type="molecule type" value="Genomic_DNA"/>
</dbReference>
<organism evidence="1 2">
    <name type="scientific">Miniphocaeibacter halophilus</name>
    <dbReference type="NCBI Taxonomy" id="2931922"/>
    <lineage>
        <taxon>Bacteria</taxon>
        <taxon>Bacillati</taxon>
        <taxon>Bacillota</taxon>
        <taxon>Tissierellia</taxon>
        <taxon>Tissierellales</taxon>
        <taxon>Peptoniphilaceae</taxon>
        <taxon>Miniphocaeibacter</taxon>
    </lineage>
</organism>
<evidence type="ECO:0000313" key="1">
    <source>
        <dbReference type="EMBL" id="QQK07581.1"/>
    </source>
</evidence>
<gene>
    <name evidence="1" type="ORF">JFY71_09830</name>
</gene>
<dbReference type="Proteomes" id="UP000595814">
    <property type="component" value="Chromosome"/>
</dbReference>
<evidence type="ECO:0000313" key="2">
    <source>
        <dbReference type="Proteomes" id="UP000595814"/>
    </source>
</evidence>
<reference evidence="1 2" key="1">
    <citation type="journal article" date="2022" name="Int. J. Syst. Evol. Microbiol.">
        <title>Miniphocaeibacter halophilus sp. nov., an ammonium-tolerant acetate-producing bacterium isolated from a biogas system.</title>
        <authorList>
            <person name="Schnurer A."/>
            <person name="Singh A."/>
            <person name="Bi S."/>
            <person name="Qiao W."/>
            <person name="Westerholm M."/>
        </authorList>
    </citation>
    <scope>NUCLEOTIDE SEQUENCE [LARGE SCALE GENOMIC DNA]</scope>
    <source>
        <strain evidence="1 2">AMB_01</strain>
    </source>
</reference>
<sequence length="219" mass="26342">MELCIDKLLVELGIKIYDLEKKSESKKELNNLEVRKHLKEKYILLKLREIEIAQNLSVNKNIDVPNWLPYIDYIVKNEYICNDFLKSNTINNSKNLKKIFVNIKYLLYEDLYKDDKKFIKELYNKAELAYKNKNDKLLRLYEEISYDIFNKNISNGNISQDILENSIKKLEKENKEEDIRLNKIKENIYKNIDKLDKLIKEINDIFLMSIPEKEDTYIM</sequence>
<protein>
    <submittedName>
        <fullName evidence="1">Uncharacterized protein</fullName>
    </submittedName>
</protein>